<name>A0ACC5UBD6_9FLAO</name>
<organism evidence="1 2">
    <name type="scientific">Pseudotamlana agarivorans</name>
    <dbReference type="NCBI Taxonomy" id="481183"/>
    <lineage>
        <taxon>Bacteria</taxon>
        <taxon>Pseudomonadati</taxon>
        <taxon>Bacteroidota</taxon>
        <taxon>Flavobacteriia</taxon>
        <taxon>Flavobacteriales</taxon>
        <taxon>Flavobacteriaceae</taxon>
        <taxon>Pseudotamlana</taxon>
    </lineage>
</organism>
<gene>
    <name evidence="1" type="ORF">KO493_13230</name>
</gene>
<keyword evidence="2" id="KW-1185">Reference proteome</keyword>
<accession>A0ACC5UBD6</accession>
<comment type="caution">
    <text evidence="1">The sequence shown here is derived from an EMBL/GenBank/DDBJ whole genome shotgun (WGS) entry which is preliminary data.</text>
</comment>
<sequence length="1288" mass="146908">MNGICQDTANKNSLQKQFAFKTLTIEDGLSQNCVISIAQDSIGYLWMATQDGLNKYDGRKFKHYKKQFENITRSTFSKLGLVYIDKQNRLWIITHGGQLERYNPKLDDFTPIKTPFEICSIYQDKQLNIYLGTYNHGVLKLDFKTNKTTQILDALIINHTVYSFLETESDLFLATSEGVFSYSNKSILKKTTIKNSKSTNYSTLEVSKDGTIWLGSYGDGLFYKTPQSNEFQKFRHNKLPNDLNIEDLLVDRKNLLWVATYGSGIYVINKETQEVKNFTANKPNPFAIQYNDMLSLFEDNTGVIWCGSDGTGANYYDEYLIKFNILTNNQVPKTTNVDMVRSLCDDSKNNIWIGTYSSGLTRFNLKHNTYKTFTTKNSSLLTNRIISLNYFDKELWIGHQVNGLNILNASGDFISPPNLPDLTIWNIVAETRDKRWLSTEQHGLLLYEKNKGIIKTYNQSNSNLPTNNIRALVKQNDSILWLGADNAGVYRLNYKTNQANKISKLNYKIKSLLIQGDTLWVGTNGSGLIKYNTANNKALVYTQQDGLPNQVVYGVLPDNNHNLWLSTNNGISKFTPSKKTDAFENFSADAGLQGTEFNTGAYHKSEDGTLIFGGLEGINWFNPEQITYNAVKPKTIISSFEVFSENREMVKNDQLKHNENTITFTFSSLHFSLPEKSTFKYKLNNHDEDWVDSKNINIAHYTNLPPEHYTFEVISSNYDGVWNNEPARYRFEIKKPWYLNGYAILLYNIIFILLCYIIYYYAKLRWNMKLQLNFENAETNRLKKLDEYKTQLYTNISHEIRTPLTLILGPVDNQLNKTNLSSKDKKELNLVKQNANRLLNLVNQMLNLSMIESGQIKLKVSQGNLSLLLKQLVNAFQYSANKKDLKINSKIDHINNAWFDPDIIEKICANLFSNAIKYTTGNSAIIFEARRQEGFLVLSIINTSNHVEGKDLSKLFQRFYQDNEMSDGVGVGLALVRDLVTLSKGTIVANNLGNNHIQFSVSLPIIENAFNPDEIISSMAIEKPIDSLLQYEISPKTSKAKPQLLIVEDEEDILDFIKMLFSDAYQIYQASNGEEGLKKVLEFNPDIVISDIMMPVSNGIKLCDSIKTNAITSHIPVILLTAKVGDQNEIQGLKTGADAYVTKPFNSEKLKIIVENLIENRKQIHKHFNKTLRINPKLAITSTEADFLNRLQSIIDTHITNSKFNSELFAEHMTMSRTQLHRKLKAISGCTTSEFIRLQRLKLAKDLLTKSDATVSEIGYQVGFNTPSYFIKCFKALYNCTPNEFSSR</sequence>
<reference evidence="1" key="1">
    <citation type="submission" date="2021-05" db="EMBL/GenBank/DDBJ databases">
        <title>Draft genomes of bacteria isolated from model marine particles.</title>
        <authorList>
            <person name="Datta M.S."/>
            <person name="Schwartzman J.A."/>
            <person name="Enke T.N."/>
            <person name="Saavedra J."/>
            <person name="Cermak N."/>
            <person name="Cordero O.X."/>
        </authorList>
    </citation>
    <scope>NUCLEOTIDE SEQUENCE</scope>
    <source>
        <strain evidence="1">I2M19</strain>
    </source>
</reference>
<protein>
    <submittedName>
        <fullName evidence="1">Response regulator</fullName>
    </submittedName>
</protein>
<proteinExistence type="predicted"/>
<evidence type="ECO:0000313" key="1">
    <source>
        <dbReference type="EMBL" id="MBU2951663.1"/>
    </source>
</evidence>
<evidence type="ECO:0000313" key="2">
    <source>
        <dbReference type="Proteomes" id="UP001647509"/>
    </source>
</evidence>
<dbReference type="EMBL" id="JAHKPD010000018">
    <property type="protein sequence ID" value="MBU2951663.1"/>
    <property type="molecule type" value="Genomic_DNA"/>
</dbReference>
<dbReference type="Proteomes" id="UP001647509">
    <property type="component" value="Unassembled WGS sequence"/>
</dbReference>